<dbReference type="InterPro" id="IPR011014">
    <property type="entry name" value="MscS_channel_TM-2"/>
</dbReference>
<evidence type="ECO:0000256" key="2">
    <source>
        <dbReference type="ARBA" id="ARBA00008017"/>
    </source>
</evidence>
<feature type="domain" description="Mechanosensitive ion channel MscS" evidence="9">
    <location>
        <begin position="383"/>
        <end position="449"/>
    </location>
</feature>
<dbReference type="Pfam" id="PF21088">
    <property type="entry name" value="MS_channel_1st"/>
    <property type="match status" value="1"/>
</dbReference>
<evidence type="ECO:0000259" key="11">
    <source>
        <dbReference type="Pfam" id="PF21088"/>
    </source>
</evidence>
<evidence type="ECO:0000259" key="9">
    <source>
        <dbReference type="Pfam" id="PF00924"/>
    </source>
</evidence>
<feature type="signal peptide" evidence="8">
    <location>
        <begin position="1"/>
        <end position="33"/>
    </location>
</feature>
<dbReference type="PANTHER" id="PTHR30221:SF1">
    <property type="entry name" value="SMALL-CONDUCTANCE MECHANOSENSITIVE CHANNEL"/>
    <property type="match status" value="1"/>
</dbReference>
<dbReference type="SUPFAM" id="SSF50182">
    <property type="entry name" value="Sm-like ribonucleoproteins"/>
    <property type="match status" value="1"/>
</dbReference>
<keyword evidence="3" id="KW-1003">Cell membrane</keyword>
<evidence type="ECO:0000256" key="8">
    <source>
        <dbReference type="SAM" id="SignalP"/>
    </source>
</evidence>
<evidence type="ECO:0000256" key="7">
    <source>
        <dbReference type="RuleBase" id="RU369025"/>
    </source>
</evidence>
<dbReference type="InterPro" id="IPR006685">
    <property type="entry name" value="MscS_channel_2nd"/>
</dbReference>
<dbReference type="AlphaFoldDB" id="A0A5Q0THD9"/>
<keyword evidence="7" id="KW-0813">Transport</keyword>
<dbReference type="GO" id="GO:0008381">
    <property type="term" value="F:mechanosensitive monoatomic ion channel activity"/>
    <property type="evidence" value="ECO:0007669"/>
    <property type="project" value="InterPro"/>
</dbReference>
<evidence type="ECO:0000259" key="10">
    <source>
        <dbReference type="Pfam" id="PF21082"/>
    </source>
</evidence>
<feature type="chain" id="PRO_5024300648" description="Small-conductance mechanosensitive channel" evidence="8">
    <location>
        <begin position="34"/>
        <end position="554"/>
    </location>
</feature>
<comment type="similarity">
    <text evidence="2 7">Belongs to the MscS (TC 1.A.23) family.</text>
</comment>
<evidence type="ECO:0000256" key="6">
    <source>
        <dbReference type="ARBA" id="ARBA00023136"/>
    </source>
</evidence>
<dbReference type="SUPFAM" id="SSF82689">
    <property type="entry name" value="Mechanosensitive channel protein MscS (YggB), C-terminal domain"/>
    <property type="match status" value="1"/>
</dbReference>
<evidence type="ECO:0000256" key="4">
    <source>
        <dbReference type="ARBA" id="ARBA00022692"/>
    </source>
</evidence>
<evidence type="ECO:0000313" key="13">
    <source>
        <dbReference type="Proteomes" id="UP000348942"/>
    </source>
</evidence>
<dbReference type="Gene3D" id="1.10.287.1260">
    <property type="match status" value="1"/>
</dbReference>
<dbReference type="InterPro" id="IPR023408">
    <property type="entry name" value="MscS_beta-dom_sf"/>
</dbReference>
<comment type="subunit">
    <text evidence="7">Homoheptamer.</text>
</comment>
<dbReference type="Proteomes" id="UP000348942">
    <property type="component" value="Chromosome 1"/>
</dbReference>
<evidence type="ECO:0000256" key="5">
    <source>
        <dbReference type="ARBA" id="ARBA00022989"/>
    </source>
</evidence>
<comment type="function">
    <text evidence="7">Mechanosensitive channel that participates in the regulation of osmotic pressure changes within the cell, opening in response to stretch forces in the membrane lipid bilayer, without the need for other proteins. Contributes to normal resistance to hypoosmotic shock. Forms an ion channel of 1.0 nanosiemens conductance with a slight preference for anions.</text>
</comment>
<keyword evidence="7" id="KW-0407">Ion channel</keyword>
<sequence>MAHIQTPLVSNFMRYAFIILSTFLSCFSSIALAAPTTSAAHQQIIEQNKNIEFLTNQALTATGNQLSIIQLELFDSNSALRSSLSDAIGSKNPETSFLIEQIKIQIANDHKYLTYLESSITELQQKTQEASKEDRLLLQIPLNEHRQILAKIYQFQYQNYVWLKKLGENDTAEMTKFTHQVNLAAKFTAASLHYSLTRQSSLNEQLTKVPVAQKGPFELELSYLQRNIDTYSKMLATYIDIAEPLGLDTVNFKHQLFTATGAITHDFISWAMVTSTVSSVGSNIGKWLMSNSPNLIFNLFMFLLVLTIAHFIAKGANVLVTNTVKTGHLKLSNLMQQFLVSMSMKLIYSIGFLVALAQIGLDLTPILAGFGVAGIIIGFALQDTLSNFASGIMVLIYRPFDVGDWVSAAGVEGKVSHVSLVNTTIRTFNNEVLLIPNSKIWTDVIINRTYEKVRRVDMIFGISYKDSIPHAEEIFKAILDDDPRVLRSPEPIIQVDSLGDNSVNFVVRPWVKTDDLTDVRREVTREVKMRFDAEGISIPFPQRDVHIHQIDTSL</sequence>
<dbReference type="InterPro" id="IPR045275">
    <property type="entry name" value="MscS_archaea/bacteria_type"/>
</dbReference>
<dbReference type="Gene3D" id="3.30.70.100">
    <property type="match status" value="1"/>
</dbReference>
<dbReference type="RefSeq" id="WP_153446880.1">
    <property type="nucleotide sequence ID" value="NZ_CP045699.1"/>
</dbReference>
<dbReference type="InterPro" id="IPR010920">
    <property type="entry name" value="LSM_dom_sf"/>
</dbReference>
<dbReference type="Pfam" id="PF21082">
    <property type="entry name" value="MS_channel_3rd"/>
    <property type="match status" value="1"/>
</dbReference>
<keyword evidence="7" id="KW-0997">Cell inner membrane</keyword>
<feature type="transmembrane region" description="Helical" evidence="7">
    <location>
        <begin position="363"/>
        <end position="381"/>
    </location>
</feature>
<evidence type="ECO:0000256" key="1">
    <source>
        <dbReference type="ARBA" id="ARBA00004651"/>
    </source>
</evidence>
<organism evidence="12 13">
    <name type="scientific">Vibrio algicola</name>
    <dbReference type="NCBI Taxonomy" id="2662262"/>
    <lineage>
        <taxon>Bacteria</taxon>
        <taxon>Pseudomonadati</taxon>
        <taxon>Pseudomonadota</taxon>
        <taxon>Gammaproteobacteria</taxon>
        <taxon>Vibrionales</taxon>
        <taxon>Vibrionaceae</taxon>
        <taxon>Vibrio</taxon>
    </lineage>
</organism>
<dbReference type="GO" id="GO:0005886">
    <property type="term" value="C:plasma membrane"/>
    <property type="evidence" value="ECO:0007669"/>
    <property type="project" value="UniProtKB-SubCell"/>
</dbReference>
<protein>
    <recommendedName>
        <fullName evidence="7">Small-conductance mechanosensitive channel</fullName>
    </recommendedName>
</protein>
<dbReference type="InterPro" id="IPR011066">
    <property type="entry name" value="MscS_channel_C_sf"/>
</dbReference>
<dbReference type="EMBL" id="CP045699">
    <property type="protein sequence ID" value="QGA64729.1"/>
    <property type="molecule type" value="Genomic_DNA"/>
</dbReference>
<keyword evidence="5 7" id="KW-1133">Transmembrane helix</keyword>
<comment type="subcellular location">
    <subcellularLocation>
        <location evidence="7">Cell inner membrane</location>
        <topology evidence="7">Multi-pass membrane protein</topology>
    </subcellularLocation>
    <subcellularLocation>
        <location evidence="1">Cell membrane</location>
        <topology evidence="1">Multi-pass membrane protein</topology>
    </subcellularLocation>
</comment>
<feature type="transmembrane region" description="Helical" evidence="7">
    <location>
        <begin position="334"/>
        <end position="357"/>
    </location>
</feature>
<reference evidence="12 13" key="1">
    <citation type="submission" date="2019-10" db="EMBL/GenBank/DDBJ databases">
        <title>Vibrio sp. nov., isolated from Coralline algae surface.</title>
        <authorList>
            <person name="Geng Y."/>
            <person name="Zhang X."/>
        </authorList>
    </citation>
    <scope>NUCLEOTIDE SEQUENCE [LARGE SCALE GENOMIC DNA]</scope>
    <source>
        <strain evidence="12 13">SM1977</strain>
    </source>
</reference>
<feature type="domain" description="Mechanosensitive ion channel MscS C-terminal" evidence="10">
    <location>
        <begin position="456"/>
        <end position="538"/>
    </location>
</feature>
<keyword evidence="7" id="KW-0406">Ion transport</keyword>
<gene>
    <name evidence="12" type="ORF">GFB47_04525</name>
</gene>
<dbReference type="Gene3D" id="2.30.30.60">
    <property type="match status" value="1"/>
</dbReference>
<dbReference type="PANTHER" id="PTHR30221">
    <property type="entry name" value="SMALL-CONDUCTANCE MECHANOSENSITIVE CHANNEL"/>
    <property type="match status" value="1"/>
</dbReference>
<keyword evidence="4 7" id="KW-0812">Transmembrane</keyword>
<feature type="transmembrane region" description="Helical" evidence="7">
    <location>
        <begin position="295"/>
        <end position="313"/>
    </location>
</feature>
<keyword evidence="6 7" id="KW-0472">Membrane</keyword>
<evidence type="ECO:0000256" key="3">
    <source>
        <dbReference type="ARBA" id="ARBA00022475"/>
    </source>
</evidence>
<dbReference type="InterPro" id="IPR049278">
    <property type="entry name" value="MS_channel_C"/>
</dbReference>
<accession>A0A5Q0THD9</accession>
<proteinExistence type="inferred from homology"/>
<dbReference type="InterPro" id="IPR049142">
    <property type="entry name" value="MS_channel_1st"/>
</dbReference>
<evidence type="ECO:0000313" key="12">
    <source>
        <dbReference type="EMBL" id="QGA64729.1"/>
    </source>
</evidence>
<keyword evidence="8" id="KW-0732">Signal</keyword>
<feature type="domain" description="Mechanosensitive ion channel transmembrane helices 2/3" evidence="11">
    <location>
        <begin position="346"/>
        <end position="382"/>
    </location>
</feature>
<dbReference type="Pfam" id="PF00924">
    <property type="entry name" value="MS_channel_2nd"/>
    <property type="match status" value="1"/>
</dbReference>
<keyword evidence="13" id="KW-1185">Reference proteome</keyword>
<name>A0A5Q0THD9_9VIBR</name>
<dbReference type="SUPFAM" id="SSF82861">
    <property type="entry name" value="Mechanosensitive channel protein MscS (YggB), transmembrane region"/>
    <property type="match status" value="1"/>
</dbReference>
<comment type="caution">
    <text evidence="7">Lacks conserved residue(s) required for the propagation of feature annotation.</text>
</comment>